<dbReference type="CDD" id="cd07129">
    <property type="entry name" value="ALDH_KGSADH"/>
    <property type="match status" value="1"/>
</dbReference>
<dbReference type="SUPFAM" id="SSF53720">
    <property type="entry name" value="ALDH-like"/>
    <property type="match status" value="1"/>
</dbReference>
<dbReference type="AlphaFoldDB" id="A0A839N8I1"/>
<feature type="compositionally biased region" description="Basic and acidic residues" evidence="2">
    <location>
        <begin position="468"/>
        <end position="484"/>
    </location>
</feature>
<dbReference type="InterPro" id="IPR016163">
    <property type="entry name" value="Ald_DH_C"/>
</dbReference>
<dbReference type="InterPro" id="IPR050740">
    <property type="entry name" value="Aldehyde_DH_Superfamily"/>
</dbReference>
<sequence>MSTTDIEDIARRTQEAHAVFSRTAPEARARALTAVADALEADGEVVAIAQAETGLTEARLAGEIKRTAYQLWAFAETVRDGEYLDARIDTADPDFPLGPRPDVRRCLLPAGPVLNFAASNFPFAFSVLGGDTAAALAAGCAVVVKAHPGHPQLSDRCAALASRALTGAGMPPDTLQLVHGQDEGVDLLRHPAIRVATFTGSVRGGRALADIAAARPDPIPFFGELGSLNPVVVTPAALRERADDIVSGYVTSVSGSAGQLCTKPGFLFVPAGHGLDDALRGAAERVAEHRLLNPSISQGYQQRRTQVLDAAATVVAEGAVRVDENDNAWATPTLVRVTLDELIAHRDELLEESFGPLSVVVEYDELGALVPRLAELFPGNLTATVHCASDEVSDPQIAQLVQLFAQHAGRVLIGGWPTGVAVTAAMQHGGPWPSTTNDTNTSVGSAAITRLLRPVAFQSAPQELLPEPLRDDNPWGVPQRRDLP</sequence>
<keyword evidence="1 4" id="KW-0560">Oxidoreductase</keyword>
<dbReference type="EC" id="1.2.1.4" evidence="4"/>
<name>A0A839N8I1_9MICO</name>
<dbReference type="InterPro" id="IPR016161">
    <property type="entry name" value="Ald_DH/histidinol_DH"/>
</dbReference>
<dbReference type="Gene3D" id="3.40.309.10">
    <property type="entry name" value="Aldehyde Dehydrogenase, Chain A, domain 2"/>
    <property type="match status" value="1"/>
</dbReference>
<dbReference type="InterPro" id="IPR015590">
    <property type="entry name" value="Aldehyde_DH_dom"/>
</dbReference>
<gene>
    <name evidence="4" type="ORF">FHU39_003568</name>
</gene>
<dbReference type="Pfam" id="PF00171">
    <property type="entry name" value="Aldedh"/>
    <property type="match status" value="1"/>
</dbReference>
<dbReference type="PANTHER" id="PTHR43353">
    <property type="entry name" value="SUCCINATE-SEMIALDEHYDE DEHYDROGENASE, MITOCHONDRIAL"/>
    <property type="match status" value="1"/>
</dbReference>
<dbReference type="InterPro" id="IPR016162">
    <property type="entry name" value="Ald_DH_N"/>
</dbReference>
<dbReference type="PANTHER" id="PTHR43353:SF3">
    <property type="entry name" value="ALDEHYDE DEHYDROGENASE-RELATED"/>
    <property type="match status" value="1"/>
</dbReference>
<dbReference type="Proteomes" id="UP000559182">
    <property type="component" value="Unassembled WGS sequence"/>
</dbReference>
<proteinExistence type="predicted"/>
<organism evidence="4 5">
    <name type="scientific">Flexivirga oryzae</name>
    <dbReference type="NCBI Taxonomy" id="1794944"/>
    <lineage>
        <taxon>Bacteria</taxon>
        <taxon>Bacillati</taxon>
        <taxon>Actinomycetota</taxon>
        <taxon>Actinomycetes</taxon>
        <taxon>Micrococcales</taxon>
        <taxon>Dermacoccaceae</taxon>
        <taxon>Flexivirga</taxon>
    </lineage>
</organism>
<dbReference type="RefSeq" id="WP_343065970.1">
    <property type="nucleotide sequence ID" value="NZ_JACHVQ010000003.1"/>
</dbReference>
<dbReference type="Gene3D" id="3.40.605.10">
    <property type="entry name" value="Aldehyde Dehydrogenase, Chain A, domain 1"/>
    <property type="match status" value="1"/>
</dbReference>
<evidence type="ECO:0000256" key="2">
    <source>
        <dbReference type="SAM" id="MobiDB-lite"/>
    </source>
</evidence>
<feature type="region of interest" description="Disordered" evidence="2">
    <location>
        <begin position="462"/>
        <end position="484"/>
    </location>
</feature>
<feature type="domain" description="Aldehyde dehydrogenase" evidence="3">
    <location>
        <begin position="3"/>
        <end position="441"/>
    </location>
</feature>
<keyword evidence="5" id="KW-1185">Reference proteome</keyword>
<dbReference type="InterPro" id="IPR044151">
    <property type="entry name" value="ALDH_KGSADH"/>
</dbReference>
<evidence type="ECO:0000256" key="1">
    <source>
        <dbReference type="ARBA" id="ARBA00023002"/>
    </source>
</evidence>
<evidence type="ECO:0000313" key="5">
    <source>
        <dbReference type="Proteomes" id="UP000559182"/>
    </source>
</evidence>
<dbReference type="EMBL" id="JACHVQ010000003">
    <property type="protein sequence ID" value="MBB2893537.1"/>
    <property type="molecule type" value="Genomic_DNA"/>
</dbReference>
<dbReference type="GO" id="GO:0033721">
    <property type="term" value="F:aldehyde dehydrogenase (NADP+) activity"/>
    <property type="evidence" value="ECO:0007669"/>
    <property type="project" value="UniProtKB-EC"/>
</dbReference>
<reference evidence="4 5" key="1">
    <citation type="submission" date="2020-08" db="EMBL/GenBank/DDBJ databases">
        <title>Sequencing the genomes of 1000 actinobacteria strains.</title>
        <authorList>
            <person name="Klenk H.-P."/>
        </authorList>
    </citation>
    <scope>NUCLEOTIDE SEQUENCE [LARGE SCALE GENOMIC DNA]</scope>
    <source>
        <strain evidence="4 5">DSM 105369</strain>
    </source>
</reference>
<accession>A0A839N8I1</accession>
<evidence type="ECO:0000259" key="3">
    <source>
        <dbReference type="Pfam" id="PF00171"/>
    </source>
</evidence>
<evidence type="ECO:0000313" key="4">
    <source>
        <dbReference type="EMBL" id="MBB2893537.1"/>
    </source>
</evidence>
<protein>
    <submittedName>
        <fullName evidence="4">NADP-dependent aldehyde dehydrogenase</fullName>
        <ecNumber evidence="4">1.2.1.4</ecNumber>
    </submittedName>
</protein>
<comment type="caution">
    <text evidence="4">The sequence shown here is derived from an EMBL/GenBank/DDBJ whole genome shotgun (WGS) entry which is preliminary data.</text>
</comment>